<comment type="caution">
    <text evidence="1">The sequence shown here is derived from an EMBL/GenBank/DDBJ whole genome shotgun (WGS) entry which is preliminary data.</text>
</comment>
<dbReference type="OrthoDB" id="10002384at2759"/>
<gene>
    <name evidence="1" type="ORF">CLODIP_2_CD05763</name>
</gene>
<keyword evidence="2" id="KW-1185">Reference proteome</keyword>
<reference evidence="1 2" key="1">
    <citation type="submission" date="2020-04" db="EMBL/GenBank/DDBJ databases">
        <authorList>
            <person name="Alioto T."/>
            <person name="Alioto T."/>
            <person name="Gomez Garrido J."/>
        </authorList>
    </citation>
    <scope>NUCLEOTIDE SEQUENCE [LARGE SCALE GENOMIC DNA]</scope>
</reference>
<dbReference type="EMBL" id="CADEPI010000110">
    <property type="protein sequence ID" value="CAB3375282.1"/>
    <property type="molecule type" value="Genomic_DNA"/>
</dbReference>
<evidence type="ECO:0000313" key="1">
    <source>
        <dbReference type="EMBL" id="CAB3375282.1"/>
    </source>
</evidence>
<accession>A0A8S1D384</accession>
<organism evidence="1 2">
    <name type="scientific">Cloeon dipterum</name>
    <dbReference type="NCBI Taxonomy" id="197152"/>
    <lineage>
        <taxon>Eukaryota</taxon>
        <taxon>Metazoa</taxon>
        <taxon>Ecdysozoa</taxon>
        <taxon>Arthropoda</taxon>
        <taxon>Hexapoda</taxon>
        <taxon>Insecta</taxon>
        <taxon>Pterygota</taxon>
        <taxon>Palaeoptera</taxon>
        <taxon>Ephemeroptera</taxon>
        <taxon>Pisciforma</taxon>
        <taxon>Baetidae</taxon>
        <taxon>Cloeon</taxon>
    </lineage>
</organism>
<dbReference type="AlphaFoldDB" id="A0A8S1D384"/>
<evidence type="ECO:0000313" key="2">
    <source>
        <dbReference type="Proteomes" id="UP000494165"/>
    </source>
</evidence>
<name>A0A8S1D384_9INSE</name>
<protein>
    <submittedName>
        <fullName evidence="1">Uncharacterized protein</fullName>
    </submittedName>
</protein>
<sequence length="172" mass="19698">MKGLRDEGQIARAILNTRNKQITPENPTIKKFRRKCCSKKKTSDAGVRKRMSCSSVELKNVKAFRAKNRTVKSDENPSHTCQHEYQLNSRLLPQPLLSSPAGQSMCRLCRLPLNHASSSKHFLLTTEGTQEIPDPYEFKPKLRPLKHRLIAEAPTLSYIPHFRQRVGKLLRP</sequence>
<proteinExistence type="predicted"/>
<dbReference type="Proteomes" id="UP000494165">
    <property type="component" value="Unassembled WGS sequence"/>
</dbReference>